<dbReference type="EMBL" id="JOUE01000003">
    <property type="protein sequence ID" value="KFJ43442.1"/>
    <property type="molecule type" value="Genomic_DNA"/>
</dbReference>
<dbReference type="EMBL" id="JOUE01000003">
    <property type="protein sequence ID" value="KFJ43700.1"/>
    <property type="molecule type" value="Genomic_DNA"/>
</dbReference>
<protein>
    <submittedName>
        <fullName evidence="4">BclI</fullName>
    </submittedName>
</protein>
<evidence type="ECO:0000259" key="1">
    <source>
        <dbReference type="Pfam" id="PF24736"/>
    </source>
</evidence>
<gene>
    <name evidence="4" type="ORF">DR78_1943</name>
    <name evidence="3" type="ORF">DR78_1951</name>
</gene>
<evidence type="ECO:0000313" key="5">
    <source>
        <dbReference type="Proteomes" id="UP000029117"/>
    </source>
</evidence>
<organism evidence="4 5">
    <name type="scientific">Francisella philomiragia</name>
    <dbReference type="NCBI Taxonomy" id="28110"/>
    <lineage>
        <taxon>Bacteria</taxon>
        <taxon>Pseudomonadati</taxon>
        <taxon>Pseudomonadota</taxon>
        <taxon>Gammaproteobacteria</taxon>
        <taxon>Thiotrichales</taxon>
        <taxon>Francisellaceae</taxon>
        <taxon>Francisella</taxon>
    </lineage>
</organism>
<evidence type="ECO:0000313" key="4">
    <source>
        <dbReference type="EMBL" id="KFJ43700.1"/>
    </source>
</evidence>
<dbReference type="RefSeq" id="WP_051907672.1">
    <property type="nucleotide sequence ID" value="NZ_JACTRV010000024.1"/>
</dbReference>
<dbReference type="REBASE" id="96763">
    <property type="entry name" value="FphFAJORF1949P"/>
</dbReference>
<dbReference type="Proteomes" id="UP000029117">
    <property type="component" value="Unassembled WGS sequence"/>
</dbReference>
<sequence length="280" mass="32288">MKPEVRFLQQPKSFWAIVKSLSEKIGYSKGGNIKIPTIDEMALAFNDLNLDSKKLILNDVPSSLAITLRDYFEYRAQILEEKVKPKLMNSEKAKEVFSELKNKLSPTIPFPMNKQKGEKKAEAFFTCIINMIIESELKGKSFDHDPRRLTAVTKNGIPLRTLSRRVDGAFPSVINPIAIWEIKEYYYTTTFGSRIADGVYETLLDGLELEELRESEGINVNHYLMVDAYNTWWIQGKSYLCRMVDMLHMGYVKEILFGYEVVEELPRIISEWLSIVPLDN</sequence>
<dbReference type="Pfam" id="PF24739">
    <property type="entry name" value="DUF7690"/>
    <property type="match status" value="1"/>
</dbReference>
<evidence type="ECO:0000259" key="2">
    <source>
        <dbReference type="Pfam" id="PF24739"/>
    </source>
</evidence>
<proteinExistence type="predicted"/>
<name>A0AAW3DDI0_9GAMM</name>
<reference evidence="4 5" key="1">
    <citation type="submission" date="2014-04" db="EMBL/GenBank/DDBJ databases">
        <authorList>
            <person name="Bishop-Lilly K.A."/>
            <person name="Broomall S.M."/>
            <person name="Chain P.S."/>
            <person name="Chertkov O."/>
            <person name="Coyne S.R."/>
            <person name="Daligault H.E."/>
            <person name="Davenport K.W."/>
            <person name="Erkkila T."/>
            <person name="Frey K.G."/>
            <person name="Gibbons H.S."/>
            <person name="Gu W."/>
            <person name="Jaissle J."/>
            <person name="Johnson S.L."/>
            <person name="Koroleva G.I."/>
            <person name="Ladner J.T."/>
            <person name="Lo C.-C."/>
            <person name="Minogue T.D."/>
            <person name="Munk C."/>
            <person name="Palacios G.F."/>
            <person name="Redden C.L."/>
            <person name="Rosenzweig C.N."/>
            <person name="Scholz M.B."/>
            <person name="Teshima H."/>
            <person name="Xu Y."/>
        </authorList>
    </citation>
    <scope>NUCLEOTIDE SEQUENCE [LARGE SCALE GENOMIC DNA]</scope>
    <source>
        <strain evidence="4 5">FAJ</strain>
    </source>
</reference>
<dbReference type="REBASE" id="96765">
    <property type="entry name" value="FphFAJORF1941P"/>
</dbReference>
<feature type="domain" description="DUF7690" evidence="2">
    <location>
        <begin position="1"/>
        <end position="81"/>
    </location>
</feature>
<dbReference type="AlphaFoldDB" id="A0AAW3DDI0"/>
<dbReference type="Pfam" id="PF24736">
    <property type="entry name" value="DUF7687"/>
    <property type="match status" value="1"/>
</dbReference>
<dbReference type="InterPro" id="IPR056104">
    <property type="entry name" value="DUF7687"/>
</dbReference>
<feature type="domain" description="DUF7687" evidence="1">
    <location>
        <begin position="88"/>
        <end position="272"/>
    </location>
</feature>
<dbReference type="InterPro" id="IPR056107">
    <property type="entry name" value="DUF7690"/>
</dbReference>
<accession>A0AAW3DDI0</accession>
<evidence type="ECO:0000313" key="3">
    <source>
        <dbReference type="EMBL" id="KFJ43442.1"/>
    </source>
</evidence>
<comment type="caution">
    <text evidence="4">The sequence shown here is derived from an EMBL/GenBank/DDBJ whole genome shotgun (WGS) entry which is preliminary data.</text>
</comment>